<dbReference type="InterPro" id="IPR012173">
    <property type="entry name" value="Mpp10"/>
</dbReference>
<dbReference type="GO" id="GO:0006364">
    <property type="term" value="P:rRNA processing"/>
    <property type="evidence" value="ECO:0007669"/>
    <property type="project" value="InterPro"/>
</dbReference>
<dbReference type="GO" id="GO:0034457">
    <property type="term" value="C:Mpp10 complex"/>
    <property type="evidence" value="ECO:0007669"/>
    <property type="project" value="InterPro"/>
</dbReference>
<dbReference type="Proteomes" id="UP001150925">
    <property type="component" value="Unassembled WGS sequence"/>
</dbReference>
<dbReference type="AlphaFoldDB" id="A0A9W8AWM3"/>
<dbReference type="EMBL" id="JANBPY010000530">
    <property type="protein sequence ID" value="KAJ1966231.1"/>
    <property type="molecule type" value="Genomic_DNA"/>
</dbReference>
<feature type="non-terminal residue" evidence="1">
    <location>
        <position position="1"/>
    </location>
</feature>
<protein>
    <submittedName>
        <fullName evidence="1">Uncharacterized protein</fullName>
    </submittedName>
</protein>
<dbReference type="Pfam" id="PF04006">
    <property type="entry name" value="Mpp10"/>
    <property type="match status" value="1"/>
</dbReference>
<keyword evidence="2" id="KW-1185">Reference proteome</keyword>
<name>A0A9W8AWM3_9FUNG</name>
<evidence type="ECO:0000313" key="2">
    <source>
        <dbReference type="Proteomes" id="UP001150925"/>
    </source>
</evidence>
<evidence type="ECO:0000313" key="1">
    <source>
        <dbReference type="EMBL" id="KAJ1966231.1"/>
    </source>
</evidence>
<comment type="caution">
    <text evidence="1">The sequence shown here is derived from an EMBL/GenBank/DDBJ whole genome shotgun (WGS) entry which is preliminary data.</text>
</comment>
<reference evidence="1" key="1">
    <citation type="submission" date="2022-07" db="EMBL/GenBank/DDBJ databases">
        <title>Phylogenomic reconstructions and comparative analyses of Kickxellomycotina fungi.</title>
        <authorList>
            <person name="Reynolds N.K."/>
            <person name="Stajich J.E."/>
            <person name="Barry K."/>
            <person name="Grigoriev I.V."/>
            <person name="Crous P."/>
            <person name="Smith M.E."/>
        </authorList>
    </citation>
    <scope>NUCLEOTIDE SEQUENCE</scope>
    <source>
        <strain evidence="1">RSA 1196</strain>
    </source>
</reference>
<accession>A0A9W8AWM3</accession>
<sequence>SKQLVMTVISDTSAGQREEITPHNLSTASQMAPEEIHKKQNQELKGKTELSKADKRRNLLAKKEAIRKRTEKQKKVTDITSKTIAENTF</sequence>
<proteinExistence type="predicted"/>
<organism evidence="1 2">
    <name type="scientific">Dispira parvispora</name>
    <dbReference type="NCBI Taxonomy" id="1520584"/>
    <lineage>
        <taxon>Eukaryota</taxon>
        <taxon>Fungi</taxon>
        <taxon>Fungi incertae sedis</taxon>
        <taxon>Zoopagomycota</taxon>
        <taxon>Kickxellomycotina</taxon>
        <taxon>Dimargaritomycetes</taxon>
        <taxon>Dimargaritales</taxon>
        <taxon>Dimargaritaceae</taxon>
        <taxon>Dispira</taxon>
    </lineage>
</organism>
<gene>
    <name evidence="1" type="ORF">IWQ62_002481</name>
</gene>
<dbReference type="GO" id="GO:0005732">
    <property type="term" value="C:sno(s)RNA-containing ribonucleoprotein complex"/>
    <property type="evidence" value="ECO:0007669"/>
    <property type="project" value="InterPro"/>
</dbReference>